<dbReference type="Gene3D" id="1.10.510.10">
    <property type="entry name" value="Transferase(Phosphotransferase) domain 1"/>
    <property type="match status" value="1"/>
</dbReference>
<keyword evidence="2 11" id="KW-0723">Serine/threonine-protein kinase</keyword>
<dbReference type="CDD" id="cd14014">
    <property type="entry name" value="STKc_PknB_like"/>
    <property type="match status" value="1"/>
</dbReference>
<dbReference type="EMBL" id="PVWJ01000095">
    <property type="protein sequence ID" value="PSB01654.1"/>
    <property type="molecule type" value="Genomic_DNA"/>
</dbReference>
<dbReference type="PANTHER" id="PTHR24363">
    <property type="entry name" value="SERINE/THREONINE PROTEIN KINASE"/>
    <property type="match status" value="1"/>
</dbReference>
<comment type="catalytic activity">
    <reaction evidence="8">
        <text>L-seryl-[protein] + ATP = O-phospho-L-seryl-[protein] + ADP + H(+)</text>
        <dbReference type="Rhea" id="RHEA:17989"/>
        <dbReference type="Rhea" id="RHEA-COMP:9863"/>
        <dbReference type="Rhea" id="RHEA-COMP:11604"/>
        <dbReference type="ChEBI" id="CHEBI:15378"/>
        <dbReference type="ChEBI" id="CHEBI:29999"/>
        <dbReference type="ChEBI" id="CHEBI:30616"/>
        <dbReference type="ChEBI" id="CHEBI:83421"/>
        <dbReference type="ChEBI" id="CHEBI:456216"/>
        <dbReference type="EC" id="2.7.11.1"/>
    </reaction>
</comment>
<dbReference type="InterPro" id="IPR011009">
    <property type="entry name" value="Kinase-like_dom_sf"/>
</dbReference>
<dbReference type="PANTHER" id="PTHR24363:SF0">
    <property type="entry name" value="SERINE_THREONINE KINASE LIKE DOMAIN CONTAINING 1"/>
    <property type="match status" value="1"/>
</dbReference>
<evidence type="ECO:0000313" key="12">
    <source>
        <dbReference type="Proteomes" id="UP000238762"/>
    </source>
</evidence>
<evidence type="ECO:0000256" key="5">
    <source>
        <dbReference type="ARBA" id="ARBA00022777"/>
    </source>
</evidence>
<dbReference type="OrthoDB" id="428645at2"/>
<keyword evidence="12" id="KW-1185">Reference proteome</keyword>
<feature type="domain" description="Protein kinase" evidence="10">
    <location>
        <begin position="10"/>
        <end position="272"/>
    </location>
</feature>
<evidence type="ECO:0000256" key="4">
    <source>
        <dbReference type="ARBA" id="ARBA00022741"/>
    </source>
</evidence>
<evidence type="ECO:0000256" key="6">
    <source>
        <dbReference type="ARBA" id="ARBA00022840"/>
    </source>
</evidence>
<dbReference type="GO" id="GO:0005524">
    <property type="term" value="F:ATP binding"/>
    <property type="evidence" value="ECO:0007669"/>
    <property type="project" value="UniProtKB-KW"/>
</dbReference>
<evidence type="ECO:0000256" key="8">
    <source>
        <dbReference type="ARBA" id="ARBA00048679"/>
    </source>
</evidence>
<evidence type="ECO:0000256" key="7">
    <source>
        <dbReference type="ARBA" id="ARBA00047899"/>
    </source>
</evidence>
<comment type="catalytic activity">
    <reaction evidence="7">
        <text>L-threonyl-[protein] + ATP = O-phospho-L-threonyl-[protein] + ADP + H(+)</text>
        <dbReference type="Rhea" id="RHEA:46608"/>
        <dbReference type="Rhea" id="RHEA-COMP:11060"/>
        <dbReference type="Rhea" id="RHEA-COMP:11605"/>
        <dbReference type="ChEBI" id="CHEBI:15378"/>
        <dbReference type="ChEBI" id="CHEBI:30013"/>
        <dbReference type="ChEBI" id="CHEBI:30616"/>
        <dbReference type="ChEBI" id="CHEBI:61977"/>
        <dbReference type="ChEBI" id="CHEBI:456216"/>
        <dbReference type="EC" id="2.7.11.1"/>
    </reaction>
</comment>
<keyword evidence="4" id="KW-0547">Nucleotide-binding</keyword>
<evidence type="ECO:0000259" key="10">
    <source>
        <dbReference type="PROSITE" id="PS50011"/>
    </source>
</evidence>
<dbReference type="SMART" id="SM00220">
    <property type="entry name" value="S_TKc"/>
    <property type="match status" value="1"/>
</dbReference>
<protein>
    <recommendedName>
        <fullName evidence="1">non-specific serine/threonine protein kinase</fullName>
        <ecNumber evidence="1">2.7.11.1</ecNumber>
    </recommendedName>
</protein>
<keyword evidence="6" id="KW-0067">ATP-binding</keyword>
<reference evidence="11 12" key="1">
    <citation type="submission" date="2018-02" db="EMBL/GenBank/DDBJ databases">
        <authorList>
            <person name="Cohen D.B."/>
            <person name="Kent A.D."/>
        </authorList>
    </citation>
    <scope>NUCLEOTIDE SEQUENCE [LARGE SCALE GENOMIC DNA]</scope>
    <source>
        <strain evidence="11 12">CCAP 1448/3</strain>
    </source>
</reference>
<evidence type="ECO:0000313" key="11">
    <source>
        <dbReference type="EMBL" id="PSB01654.1"/>
    </source>
</evidence>
<dbReference type="Pfam" id="PF00069">
    <property type="entry name" value="Pkinase"/>
    <property type="match status" value="1"/>
</dbReference>
<evidence type="ECO:0000256" key="3">
    <source>
        <dbReference type="ARBA" id="ARBA00022679"/>
    </source>
</evidence>
<evidence type="ECO:0000256" key="9">
    <source>
        <dbReference type="SAM" id="MobiDB-lite"/>
    </source>
</evidence>
<dbReference type="InterPro" id="IPR058395">
    <property type="entry name" value="DUF8082"/>
</dbReference>
<dbReference type="Gene3D" id="3.30.200.20">
    <property type="entry name" value="Phosphorylase Kinase, domain 1"/>
    <property type="match status" value="1"/>
</dbReference>
<evidence type="ECO:0000256" key="1">
    <source>
        <dbReference type="ARBA" id="ARBA00012513"/>
    </source>
</evidence>
<organism evidence="11 12">
    <name type="scientific">Merismopedia glauca CCAP 1448/3</name>
    <dbReference type="NCBI Taxonomy" id="1296344"/>
    <lineage>
        <taxon>Bacteria</taxon>
        <taxon>Bacillati</taxon>
        <taxon>Cyanobacteriota</taxon>
        <taxon>Cyanophyceae</taxon>
        <taxon>Synechococcales</taxon>
        <taxon>Merismopediaceae</taxon>
        <taxon>Merismopedia</taxon>
    </lineage>
</organism>
<sequence length="454" mass="50657">MLGRELKNRYRIVATLRTGGFGQTYIAEDTQRPGQPKCVVKHLMPATHNPQFMDLARRLFNTEAEILEKLGRHDQIPQLLAYFEDNHDFFLIQEFIEGYPLSEEMLPGQPMSEAKVIGILEDVLNVLTFVHSYGVIHRDIKPNNIMRRGQDGKLILIDFGAVKKISTQIVDPETGETPTIAIGTGGYIAPEQALGHPRLSSDIYSLGMTVIEALTGIPPRNLPEDSVTGDVLWQYQARVSQEVAVILDKMIARNLAQRYKSAAEVLDSLRYVVSATVPRSLNSDRVATEPITSINYSHNPNISQELQVKLTNLLTDEIGPIAAIIMKRNVSKAIASQDLIERLLAVVPPQNQERFRQKAYAAIATSAQTPLQTSSIKPTQTPPPTSAATNQINPDFIRRCEQELSGLIGPMGNYICQRAVKQHPQFSAAELVEFLVTQIPDPTKASEFRHKFRF</sequence>
<reference evidence="11 12" key="2">
    <citation type="submission" date="2018-03" db="EMBL/GenBank/DDBJ databases">
        <title>The ancient ancestry and fast evolution of plastids.</title>
        <authorList>
            <person name="Moore K.R."/>
            <person name="Magnabosco C."/>
            <person name="Momper L."/>
            <person name="Gold D.A."/>
            <person name="Bosak T."/>
            <person name="Fournier G.P."/>
        </authorList>
    </citation>
    <scope>NUCLEOTIDE SEQUENCE [LARGE SCALE GENOMIC DNA]</scope>
    <source>
        <strain evidence="11 12">CCAP 1448/3</strain>
    </source>
</reference>
<dbReference type="GO" id="GO:0004674">
    <property type="term" value="F:protein serine/threonine kinase activity"/>
    <property type="evidence" value="ECO:0007669"/>
    <property type="project" value="UniProtKB-KW"/>
</dbReference>
<proteinExistence type="predicted"/>
<keyword evidence="3" id="KW-0808">Transferase</keyword>
<name>A0A2T1C0C8_9CYAN</name>
<evidence type="ECO:0000256" key="2">
    <source>
        <dbReference type="ARBA" id="ARBA00022527"/>
    </source>
</evidence>
<feature type="region of interest" description="Disordered" evidence="9">
    <location>
        <begin position="371"/>
        <end position="391"/>
    </location>
</feature>
<dbReference type="PROSITE" id="PS50011">
    <property type="entry name" value="PROTEIN_KINASE_DOM"/>
    <property type="match status" value="1"/>
</dbReference>
<dbReference type="InterPro" id="IPR000719">
    <property type="entry name" value="Prot_kinase_dom"/>
</dbReference>
<dbReference type="Proteomes" id="UP000238762">
    <property type="component" value="Unassembled WGS sequence"/>
</dbReference>
<accession>A0A2T1C0C8</accession>
<dbReference type="Pfam" id="PF26309">
    <property type="entry name" value="DUF8082"/>
    <property type="match status" value="2"/>
</dbReference>
<dbReference type="AlphaFoldDB" id="A0A2T1C0C8"/>
<dbReference type="EC" id="2.7.11.1" evidence="1"/>
<comment type="caution">
    <text evidence="11">The sequence shown here is derived from an EMBL/GenBank/DDBJ whole genome shotgun (WGS) entry which is preliminary data.</text>
</comment>
<dbReference type="SUPFAM" id="SSF56112">
    <property type="entry name" value="Protein kinase-like (PK-like)"/>
    <property type="match status" value="1"/>
</dbReference>
<dbReference type="RefSeq" id="WP_106289890.1">
    <property type="nucleotide sequence ID" value="NZ_CAWNTC010000124.1"/>
</dbReference>
<keyword evidence="5 11" id="KW-0418">Kinase</keyword>
<gene>
    <name evidence="11" type="ORF">C7B64_17235</name>
</gene>